<dbReference type="EMBL" id="WNWS01000161">
    <property type="protein sequence ID" value="KAE9977021.1"/>
    <property type="molecule type" value="Genomic_DNA"/>
</dbReference>
<comment type="caution">
    <text evidence="1">The sequence shown here is derived from an EMBL/GenBank/DDBJ whole genome shotgun (WGS) entry which is preliminary data.</text>
</comment>
<accession>A0A8H3Z214</accession>
<dbReference type="Proteomes" id="UP000447873">
    <property type="component" value="Unassembled WGS sequence"/>
</dbReference>
<evidence type="ECO:0000313" key="4">
    <source>
        <dbReference type="Proteomes" id="UP000490939"/>
    </source>
</evidence>
<reference evidence="1 3" key="1">
    <citation type="submission" date="2018-12" db="EMBL/GenBank/DDBJ databases">
        <title>Venturia inaequalis Genome Resource.</title>
        <authorList>
            <person name="Lichtner F.J."/>
        </authorList>
    </citation>
    <scope>NUCLEOTIDE SEQUENCE [LARGE SCALE GENOMIC DNA]</scope>
    <source>
        <strain evidence="1 3">120213</strain>
        <strain evidence="2 4">DMI_063113</strain>
    </source>
</reference>
<dbReference type="PANTHER" id="PTHR40788">
    <property type="entry name" value="CLR5 DOMAIN-CONTAINING PROTEIN-RELATED"/>
    <property type="match status" value="1"/>
</dbReference>
<dbReference type="AlphaFoldDB" id="A0A8H3Z214"/>
<sequence>MESGQFFPEALWEERNVGDPQEWVLRSILDCERQVQEMNQEERAECERYEYEMSTNPEEHLKLAGEEDKILDCSFPSLKEFQSETKQRSTSIVTIWKQLNQVLLAHEATIRNRWSKKSALKKKGILIEAFPQMAKEHNLAFKDLMANKAAPGTCGELNCSSKHCSNVHIAREAALWPHINLEDLSTPKNLLLLLNARGRNHPQHFVYEDGATAASAIEMRALLQPYLHHYDMHFGDHYSLEYATLEPIDRMTSGLCRELLRGMRPGPGLIVLEIQEKTLSFLLKVCELVLHDINGLLLSAARIPAQPDPNLLVAMPNQSTKEQVSLRIISAEAPYQAPGRPDLGLLLAMASARAEAAKEHCWALREDPGYYLEQIEFSRVHRGRGHQPLTNWEEAITNTVEAALTQIGLWELVQTCIQHALFFDIVVEIGSAVPDPQDLPDFYLDSLVTVLNVLETASMRFRSSLSTGVYNSPKVAELWANKSYKRQQKLVPKNVNSKDLLAQLLSGLSSGSPIPLHRVTHHIERVVEAEPGQKDRLTPYVWESLADVEAIEEISRQFRQLCPKLAYPWYGGNLHQCKHRKKSAHEDVNLEMREMLQPLVDALGSTNLTKYGSPIGGAFNYPAEKRSTASHVAQMQSAERRLDALWSHIDATVKEKTGLSWALGEVIPGLDFSDRELQRTSDWKPPVRNEVSLSPTGSIEPSFLFGGQHTEDIGLVRYVLSTTKEKVKTRGINAQVEELALEEQEAPAIEGAATEATTVIKLKARDLKVFQTLFHQPTQEAVTLGQVKWLDFVHAMASSGFEYQSVGGSAWQFVSSSGLRAINFHEPHPDHKLRFTVARCMGRRLSRAYGWSSETFVLNE</sequence>
<evidence type="ECO:0000313" key="1">
    <source>
        <dbReference type="EMBL" id="KAE9977021.1"/>
    </source>
</evidence>
<dbReference type="EMBL" id="WNWR01000012">
    <property type="protein sequence ID" value="KAE9994154.1"/>
    <property type="molecule type" value="Genomic_DNA"/>
</dbReference>
<dbReference type="PANTHER" id="PTHR40788:SF2">
    <property type="entry name" value="CLR5 DOMAIN-CONTAINING PROTEIN"/>
    <property type="match status" value="1"/>
</dbReference>
<keyword evidence="4" id="KW-1185">Reference proteome</keyword>
<evidence type="ECO:0000313" key="2">
    <source>
        <dbReference type="EMBL" id="KAE9994154.1"/>
    </source>
</evidence>
<gene>
    <name evidence="2" type="ORF">EG327_000860</name>
    <name evidence="1" type="ORF">EG328_002290</name>
</gene>
<dbReference type="Proteomes" id="UP000490939">
    <property type="component" value="Unassembled WGS sequence"/>
</dbReference>
<protein>
    <submittedName>
        <fullName evidence="1">Uncharacterized protein</fullName>
    </submittedName>
</protein>
<evidence type="ECO:0000313" key="3">
    <source>
        <dbReference type="Proteomes" id="UP000447873"/>
    </source>
</evidence>
<proteinExistence type="predicted"/>
<name>A0A8H3Z214_VENIN</name>
<organism evidence="1 3">
    <name type="scientific">Venturia inaequalis</name>
    <name type="common">Apple scab fungus</name>
    <dbReference type="NCBI Taxonomy" id="5025"/>
    <lineage>
        <taxon>Eukaryota</taxon>
        <taxon>Fungi</taxon>
        <taxon>Dikarya</taxon>
        <taxon>Ascomycota</taxon>
        <taxon>Pezizomycotina</taxon>
        <taxon>Dothideomycetes</taxon>
        <taxon>Pleosporomycetidae</taxon>
        <taxon>Venturiales</taxon>
        <taxon>Venturiaceae</taxon>
        <taxon>Venturia</taxon>
    </lineage>
</organism>